<dbReference type="GO" id="GO:0020037">
    <property type="term" value="F:heme binding"/>
    <property type="evidence" value="ECO:0007669"/>
    <property type="project" value="InterPro"/>
</dbReference>
<dbReference type="InterPro" id="IPR014353">
    <property type="entry name" value="Membr-bd_ADH_cyt_c"/>
</dbReference>
<keyword evidence="11" id="KW-0560">Oxidoreductase</keyword>
<dbReference type="InterPro" id="IPR036909">
    <property type="entry name" value="Cyt_c-like_dom_sf"/>
</dbReference>
<keyword evidence="3 9" id="KW-0349">Heme</keyword>
<organism evidence="11 12">
    <name type="scientific">Pseudomonas aeruginosa</name>
    <dbReference type="NCBI Taxonomy" id="287"/>
    <lineage>
        <taxon>Bacteria</taxon>
        <taxon>Pseudomonadati</taxon>
        <taxon>Pseudomonadota</taxon>
        <taxon>Gammaproteobacteria</taxon>
        <taxon>Pseudomonadales</taxon>
        <taxon>Pseudomonadaceae</taxon>
        <taxon>Pseudomonas</taxon>
    </lineage>
</organism>
<feature type="binding site" description="covalent" evidence="9">
    <location>
        <position position="207"/>
    </location>
    <ligand>
        <name>heme c</name>
        <dbReference type="ChEBI" id="CHEBI:61717"/>
        <label>2</label>
    </ligand>
</feature>
<dbReference type="PANTHER" id="PTHR35008:SF8">
    <property type="entry name" value="ALCOHOL DEHYDROGENASE CYTOCHROME C SUBUNIT"/>
    <property type="match status" value="1"/>
</dbReference>
<keyword evidence="6" id="KW-0677">Repeat</keyword>
<feature type="binding site" description="covalent" evidence="9">
    <location>
        <position position="339"/>
    </location>
    <ligand>
        <name>heme c</name>
        <dbReference type="ChEBI" id="CHEBI:61717"/>
        <label>3</label>
    </ligand>
</feature>
<keyword evidence="2" id="KW-1003">Cell membrane</keyword>
<dbReference type="Pfam" id="PF13442">
    <property type="entry name" value="Cytochrome_CBB3"/>
    <property type="match status" value="1"/>
</dbReference>
<evidence type="ECO:0000256" key="1">
    <source>
        <dbReference type="ARBA" id="ARBA00004236"/>
    </source>
</evidence>
<accession>A0A0C6EX00</accession>
<dbReference type="GO" id="GO:0016614">
    <property type="term" value="F:oxidoreductase activity, acting on CH-OH group of donors"/>
    <property type="evidence" value="ECO:0007669"/>
    <property type="project" value="InterPro"/>
</dbReference>
<evidence type="ECO:0000256" key="6">
    <source>
        <dbReference type="ARBA" id="ARBA00022737"/>
    </source>
</evidence>
<dbReference type="Pfam" id="PF00034">
    <property type="entry name" value="Cytochrom_C"/>
    <property type="match status" value="1"/>
</dbReference>
<sequence length="433" mass="46223">MKKATRIGLWASGSLVALAAIALGYAWQPAIAPLEGTPGPFSAEQIARGERLAALGDCAVCHTREGGPRNAGGRALPTPFGTIYSSNLTPDRASGIGGWSYPAFERAMRHGVARDGSYLYPAFPYTAFTRTRDEDLKALYAYLMSQPAVHSETPANQLPFPFDQRQLMAGWNLLFLEPGAYRDEPTRNQQWNRGAYLAEGLGHCSACHSPRNALGAEKSGSAHFAGGEAEGWTAPALNASSPAPIAWSEEALYAYLRHGYSAYHGVASGPMAPVVGEGLAKQSDEDLRALAHYLASYAAAPAGETDQQQAQRLDRQGYGRVQPPSGSGARLFAGACLACHHDGDGPRFFGVRPSLALNSNVHADSPDNLLRIILDGIHSPATGDLGYMPGFRHSLDDRQVAALANYLRERFAGKPAWPDLAAKAASLRRQAAP</sequence>
<evidence type="ECO:0000256" key="5">
    <source>
        <dbReference type="ARBA" id="ARBA00022729"/>
    </source>
</evidence>
<feature type="binding site" description="covalent" evidence="9">
    <location>
        <position position="204"/>
    </location>
    <ligand>
        <name>heme c</name>
        <dbReference type="ChEBI" id="CHEBI:61717"/>
        <label>2</label>
    </ligand>
</feature>
<dbReference type="InterPro" id="IPR051459">
    <property type="entry name" value="Cytochrome_c-type_DH"/>
</dbReference>
<dbReference type="Gene3D" id="1.10.760.10">
    <property type="entry name" value="Cytochrome c-like domain"/>
    <property type="match status" value="3"/>
</dbReference>
<feature type="binding site" description="covalent" evidence="9">
    <location>
        <position position="336"/>
    </location>
    <ligand>
        <name>heme c</name>
        <dbReference type="ChEBI" id="CHEBI:61717"/>
        <label>3</label>
    </ligand>
</feature>
<evidence type="ECO:0000256" key="9">
    <source>
        <dbReference type="PIRSR" id="PIRSR000018-50"/>
    </source>
</evidence>
<dbReference type="GO" id="GO:0005886">
    <property type="term" value="C:plasma membrane"/>
    <property type="evidence" value="ECO:0007669"/>
    <property type="project" value="UniProtKB-SubCell"/>
</dbReference>
<feature type="binding site" description="covalent" evidence="9">
    <location>
        <position position="61"/>
    </location>
    <ligand>
        <name>heme c</name>
        <dbReference type="ChEBI" id="CHEBI:61717"/>
        <label>1</label>
    </ligand>
</feature>
<dbReference type="PROSITE" id="PS51007">
    <property type="entry name" value="CYTC"/>
    <property type="match status" value="3"/>
</dbReference>
<protein>
    <submittedName>
        <fullName evidence="11">Nicotinate dehydrogenase subunit B</fullName>
        <ecNumber evidence="11">1.17.2.1</ecNumber>
    </submittedName>
</protein>
<keyword evidence="7 10" id="KW-0408">Iron</keyword>
<proteinExistence type="predicted"/>
<keyword evidence="4 10" id="KW-0479">Metal-binding</keyword>
<dbReference type="PIRSF" id="PIRSF000018">
    <property type="entry name" value="Mb_ADH_cyt_c"/>
    <property type="match status" value="1"/>
</dbReference>
<evidence type="ECO:0000313" key="11">
    <source>
        <dbReference type="EMBL" id="CRO70512.1"/>
    </source>
</evidence>
<keyword evidence="8" id="KW-0472">Membrane</keyword>
<evidence type="ECO:0000256" key="7">
    <source>
        <dbReference type="ARBA" id="ARBA00023004"/>
    </source>
</evidence>
<comment type="caution">
    <text evidence="11">The sequence shown here is derived from an EMBL/GenBank/DDBJ whole genome shotgun (WGS) entry which is preliminary data.</text>
</comment>
<dbReference type="RefSeq" id="WP_003122895.1">
    <property type="nucleotide sequence ID" value="NZ_AP014651.1"/>
</dbReference>
<evidence type="ECO:0000313" key="12">
    <source>
        <dbReference type="Proteomes" id="UP000045039"/>
    </source>
</evidence>
<name>A0A0C6EX00_PSEAI</name>
<dbReference type="EMBL" id="CVVU01000144">
    <property type="protein sequence ID" value="CRO70512.1"/>
    <property type="molecule type" value="Genomic_DNA"/>
</dbReference>
<gene>
    <name evidence="11" type="primary">nicB_1</name>
    <name evidence="11" type="ORF">PAERUG_P19_London_7_VIM_2_05_10_02305</name>
</gene>
<comment type="subcellular location">
    <subcellularLocation>
        <location evidence="1">Cell membrane</location>
    </subcellularLocation>
</comment>
<dbReference type="Proteomes" id="UP000045039">
    <property type="component" value="Unassembled WGS sequence"/>
</dbReference>
<dbReference type="PANTHER" id="PTHR35008">
    <property type="entry name" value="BLL4482 PROTEIN-RELATED"/>
    <property type="match status" value="1"/>
</dbReference>
<evidence type="ECO:0000256" key="2">
    <source>
        <dbReference type="ARBA" id="ARBA00022475"/>
    </source>
</evidence>
<comment type="cofactor">
    <cofactor evidence="9">
        <name>heme c</name>
        <dbReference type="ChEBI" id="CHEBI:61717"/>
    </cofactor>
    <text evidence="9">Binds 3 heme c groups covalently per subunit.</text>
</comment>
<feature type="binding site" description="axial binding residue" evidence="10">
    <location>
        <position position="208"/>
    </location>
    <ligand>
        <name>heme c</name>
        <dbReference type="ChEBI" id="CHEBI:61717"/>
        <label>2</label>
    </ligand>
    <ligandPart>
        <name>Fe</name>
        <dbReference type="ChEBI" id="CHEBI:18248"/>
    </ligandPart>
</feature>
<evidence type="ECO:0000256" key="4">
    <source>
        <dbReference type="ARBA" id="ARBA00022723"/>
    </source>
</evidence>
<dbReference type="GO" id="GO:0009055">
    <property type="term" value="F:electron transfer activity"/>
    <property type="evidence" value="ECO:0007669"/>
    <property type="project" value="InterPro"/>
</dbReference>
<reference evidence="12" key="1">
    <citation type="submission" date="2015-06" db="EMBL/GenBank/DDBJ databases">
        <authorList>
            <person name="Radhakrishnan Rajesh"/>
            <person name="Underwood Anthony"/>
            <person name="Al-Shahib Ali"/>
        </authorList>
    </citation>
    <scope>NUCLEOTIDE SEQUENCE [LARGE SCALE GENOMIC DNA]</scope>
    <source>
        <strain evidence="12">P19_London_7_VIM_2_05_10</strain>
    </source>
</reference>
<dbReference type="EC" id="1.17.2.1" evidence="11"/>
<dbReference type="SUPFAM" id="SSF46626">
    <property type="entry name" value="Cytochrome c"/>
    <property type="match status" value="3"/>
</dbReference>
<feature type="binding site" description="axial binding residue" evidence="10">
    <location>
        <position position="340"/>
    </location>
    <ligand>
        <name>heme c</name>
        <dbReference type="ChEBI" id="CHEBI:61717"/>
        <label>3</label>
    </ligand>
    <ligandPart>
        <name>Fe</name>
        <dbReference type="ChEBI" id="CHEBI:18248"/>
    </ligandPart>
</feature>
<keyword evidence="5" id="KW-0732">Signal</keyword>
<feature type="binding site" description="axial binding residue" evidence="10">
    <location>
        <position position="62"/>
    </location>
    <ligand>
        <name>heme c</name>
        <dbReference type="ChEBI" id="CHEBI:61717"/>
        <label>1</label>
    </ligand>
    <ligandPart>
        <name>Fe</name>
        <dbReference type="ChEBI" id="CHEBI:18248"/>
    </ligandPart>
</feature>
<dbReference type="AlphaFoldDB" id="A0A0C6EX00"/>
<dbReference type="InterPro" id="IPR009056">
    <property type="entry name" value="Cyt_c-like_dom"/>
</dbReference>
<dbReference type="GO" id="GO:0005506">
    <property type="term" value="F:iron ion binding"/>
    <property type="evidence" value="ECO:0007669"/>
    <property type="project" value="InterPro"/>
</dbReference>
<feature type="binding site" description="covalent" evidence="9">
    <location>
        <position position="58"/>
    </location>
    <ligand>
        <name>heme c</name>
        <dbReference type="ChEBI" id="CHEBI:61717"/>
        <label>1</label>
    </ligand>
</feature>
<evidence type="ECO:0000256" key="8">
    <source>
        <dbReference type="ARBA" id="ARBA00023136"/>
    </source>
</evidence>
<evidence type="ECO:0000256" key="10">
    <source>
        <dbReference type="PIRSR" id="PIRSR000018-51"/>
    </source>
</evidence>
<evidence type="ECO:0000256" key="3">
    <source>
        <dbReference type="ARBA" id="ARBA00022617"/>
    </source>
</evidence>